<evidence type="ECO:0000256" key="2">
    <source>
        <dbReference type="ARBA" id="ARBA00009638"/>
    </source>
</evidence>
<evidence type="ECO:0000256" key="1">
    <source>
        <dbReference type="ARBA" id="ARBA00001946"/>
    </source>
</evidence>
<dbReference type="PANTHER" id="PTHR11649:SF13">
    <property type="entry name" value="ENGB-TYPE G DOMAIN-CONTAINING PROTEIN"/>
    <property type="match status" value="1"/>
</dbReference>
<dbReference type="CDD" id="cd01876">
    <property type="entry name" value="YihA_EngB"/>
    <property type="match status" value="1"/>
</dbReference>
<dbReference type="InterPro" id="IPR027417">
    <property type="entry name" value="P-loop_NTPase"/>
</dbReference>
<dbReference type="Gene3D" id="3.40.50.300">
    <property type="entry name" value="P-loop containing nucleotide triphosphate hydrolases"/>
    <property type="match status" value="1"/>
</dbReference>
<dbReference type="GO" id="GO:0005525">
    <property type="term" value="F:GTP binding"/>
    <property type="evidence" value="ECO:0007669"/>
    <property type="project" value="UniProtKB-UniRule"/>
</dbReference>
<dbReference type="EMBL" id="AP014945">
    <property type="protein sequence ID" value="BAU23366.1"/>
    <property type="molecule type" value="Genomic_DNA"/>
</dbReference>
<keyword evidence="3 10" id="KW-0132">Cell division</keyword>
<comment type="cofactor">
    <cofactor evidence="1">
        <name>Mg(2+)</name>
        <dbReference type="ChEBI" id="CHEBI:18420"/>
    </cofactor>
</comment>
<dbReference type="PROSITE" id="PS51706">
    <property type="entry name" value="G_ENGB"/>
    <property type="match status" value="1"/>
</dbReference>
<dbReference type="InterPro" id="IPR006073">
    <property type="entry name" value="GTP-bd"/>
</dbReference>
<keyword evidence="5 10" id="KW-0547">Nucleotide-binding</keyword>
<reference evidence="12 13" key="1">
    <citation type="journal article" date="2016" name="Int. J. Syst. Evol. Microbiol.">
        <title>Caldimicrobium thiodismutans sp. nov., a sulfur-disproportionating bacterium isolated from a hot spring, and emended description of the genus Caldimicrobium.</title>
        <authorList>
            <person name="Kojima H."/>
            <person name="Umezawa K."/>
            <person name="Fukui M."/>
        </authorList>
    </citation>
    <scope>NUCLEOTIDE SEQUENCE [LARGE SCALE GENOMIC DNA]</scope>
    <source>
        <strain evidence="12 13">TF1</strain>
    </source>
</reference>
<dbReference type="InterPro" id="IPR030393">
    <property type="entry name" value="G_ENGB_dom"/>
</dbReference>
<accession>A0A0U4N280</accession>
<evidence type="ECO:0000256" key="3">
    <source>
        <dbReference type="ARBA" id="ARBA00022618"/>
    </source>
</evidence>
<gene>
    <name evidence="10" type="primary">engB</name>
    <name evidence="12" type="ORF">THC_0982</name>
</gene>
<dbReference type="InterPro" id="IPR019987">
    <property type="entry name" value="GTP-bd_ribosome_bio_YsxC"/>
</dbReference>
<dbReference type="HAMAP" id="MF_00321">
    <property type="entry name" value="GTPase_EngB"/>
    <property type="match status" value="1"/>
</dbReference>
<keyword evidence="6" id="KW-0460">Magnesium</keyword>
<feature type="domain" description="EngB-type G" evidence="11">
    <location>
        <begin position="21"/>
        <end position="193"/>
    </location>
</feature>
<dbReference type="NCBIfam" id="TIGR03598">
    <property type="entry name" value="GTPase_YsxC"/>
    <property type="match status" value="1"/>
</dbReference>
<keyword evidence="9 10" id="KW-0131">Cell cycle</keyword>
<dbReference type="InterPro" id="IPR005225">
    <property type="entry name" value="Small_GTP-bd"/>
</dbReference>
<evidence type="ECO:0000256" key="4">
    <source>
        <dbReference type="ARBA" id="ARBA00022723"/>
    </source>
</evidence>
<keyword evidence="7 10" id="KW-0342">GTP-binding</keyword>
<keyword evidence="8 10" id="KW-0717">Septation</keyword>
<comment type="similarity">
    <text evidence="2 10">Belongs to the TRAFAC class TrmE-Era-EngA-EngB-Septin-like GTPase superfamily. EngB GTPase family.</text>
</comment>
<proteinExistence type="inferred from homology"/>
<evidence type="ECO:0000256" key="6">
    <source>
        <dbReference type="ARBA" id="ARBA00022842"/>
    </source>
</evidence>
<dbReference type="KEGG" id="cthi:THC_0982"/>
<name>A0A0U4N280_9BACT</name>
<comment type="function">
    <text evidence="10">Necessary for normal cell division and for the maintenance of normal septation.</text>
</comment>
<evidence type="ECO:0000256" key="5">
    <source>
        <dbReference type="ARBA" id="ARBA00022741"/>
    </source>
</evidence>
<dbReference type="PANTHER" id="PTHR11649">
    <property type="entry name" value="MSS1/TRME-RELATED GTP-BINDING PROTEIN"/>
    <property type="match status" value="1"/>
</dbReference>
<evidence type="ECO:0000313" key="13">
    <source>
        <dbReference type="Proteomes" id="UP000068196"/>
    </source>
</evidence>
<evidence type="ECO:0000256" key="9">
    <source>
        <dbReference type="ARBA" id="ARBA00023306"/>
    </source>
</evidence>
<organism evidence="12 13">
    <name type="scientific">Caldimicrobium thiodismutans</name>
    <dbReference type="NCBI Taxonomy" id="1653476"/>
    <lineage>
        <taxon>Bacteria</taxon>
        <taxon>Pseudomonadati</taxon>
        <taxon>Thermodesulfobacteriota</taxon>
        <taxon>Thermodesulfobacteria</taxon>
        <taxon>Thermodesulfobacteriales</taxon>
        <taxon>Thermodesulfobacteriaceae</taxon>
        <taxon>Caldimicrobium</taxon>
    </lineage>
</organism>
<evidence type="ECO:0000313" key="12">
    <source>
        <dbReference type="EMBL" id="BAU23366.1"/>
    </source>
</evidence>
<evidence type="ECO:0000259" key="11">
    <source>
        <dbReference type="PROSITE" id="PS51706"/>
    </source>
</evidence>
<dbReference type="RefSeq" id="WP_068514163.1">
    <property type="nucleotide sequence ID" value="NZ_AP014945.1"/>
</dbReference>
<dbReference type="GO" id="GO:0000917">
    <property type="term" value="P:division septum assembly"/>
    <property type="evidence" value="ECO:0007669"/>
    <property type="project" value="UniProtKB-KW"/>
</dbReference>
<dbReference type="NCBIfam" id="TIGR00231">
    <property type="entry name" value="small_GTP"/>
    <property type="match status" value="1"/>
</dbReference>
<dbReference type="PATRIC" id="fig|1653476.3.peg.1023"/>
<keyword evidence="4" id="KW-0479">Metal-binding</keyword>
<sequence>MFKRAEFVKSVYKLEDLPPPEYPEIVILGRSNAGKSSFINALFNTRKLARVSSTPGFTQALNFFLIDGRFLMVDLPGYGFAKVSKEVYLNWQKLIEGYLQSIRDFRLLILIFDIRRKPDPLDRALIKFIKALNKPFIVVLNKIDTLSKGELEAQKNIYLKELSLPEKIIFPLSCKEKRGFEALKRFILHIFKT</sequence>
<dbReference type="SUPFAM" id="SSF52540">
    <property type="entry name" value="P-loop containing nucleoside triphosphate hydrolases"/>
    <property type="match status" value="1"/>
</dbReference>
<dbReference type="OrthoDB" id="9804921at2"/>
<evidence type="ECO:0000256" key="8">
    <source>
        <dbReference type="ARBA" id="ARBA00023210"/>
    </source>
</evidence>
<protein>
    <recommendedName>
        <fullName evidence="10">Probable GTP-binding protein EngB</fullName>
    </recommendedName>
</protein>
<dbReference type="AlphaFoldDB" id="A0A0U4N280"/>
<dbReference type="GO" id="GO:0046872">
    <property type="term" value="F:metal ion binding"/>
    <property type="evidence" value="ECO:0007669"/>
    <property type="project" value="UniProtKB-KW"/>
</dbReference>
<reference evidence="13" key="2">
    <citation type="journal article" date="2016" name="Int. J. Syst. Evol. Microbiol.">
        <title>Caldimicrobium thiodismutans sp. nov., a sulfur-disproportionating bacterium isolated from a hot spring.</title>
        <authorList>
            <person name="Kojima H."/>
            <person name="Umezawa K."/>
            <person name="Fukui M."/>
        </authorList>
    </citation>
    <scope>NUCLEOTIDE SEQUENCE [LARGE SCALE GENOMIC DNA]</scope>
    <source>
        <strain evidence="13">TF1</strain>
    </source>
</reference>
<evidence type="ECO:0000256" key="10">
    <source>
        <dbReference type="HAMAP-Rule" id="MF_00321"/>
    </source>
</evidence>
<dbReference type="STRING" id="1653476.THC_0982"/>
<dbReference type="Proteomes" id="UP000068196">
    <property type="component" value="Chromosome"/>
</dbReference>
<evidence type="ECO:0000256" key="7">
    <source>
        <dbReference type="ARBA" id="ARBA00023134"/>
    </source>
</evidence>
<keyword evidence="13" id="KW-1185">Reference proteome</keyword>
<dbReference type="GO" id="GO:0005829">
    <property type="term" value="C:cytosol"/>
    <property type="evidence" value="ECO:0007669"/>
    <property type="project" value="TreeGrafter"/>
</dbReference>
<dbReference type="Pfam" id="PF01926">
    <property type="entry name" value="MMR_HSR1"/>
    <property type="match status" value="1"/>
</dbReference>